<dbReference type="PROSITE" id="PS00622">
    <property type="entry name" value="HTH_LUXR_1"/>
    <property type="match status" value="1"/>
</dbReference>
<dbReference type="PROSITE" id="PS50110">
    <property type="entry name" value="RESPONSE_REGULATORY"/>
    <property type="match status" value="1"/>
</dbReference>
<evidence type="ECO:0000256" key="2">
    <source>
        <dbReference type="ARBA" id="ARBA00023125"/>
    </source>
</evidence>
<feature type="domain" description="HTH luxR-type" evidence="4">
    <location>
        <begin position="141"/>
        <end position="206"/>
    </location>
</feature>
<keyword evidence="1 3" id="KW-0597">Phosphoprotein</keyword>
<dbReference type="InterPro" id="IPR016032">
    <property type="entry name" value="Sig_transdc_resp-reg_C-effctor"/>
</dbReference>
<evidence type="ECO:0000259" key="5">
    <source>
        <dbReference type="PROSITE" id="PS50110"/>
    </source>
</evidence>
<evidence type="ECO:0000259" key="4">
    <source>
        <dbReference type="PROSITE" id="PS50043"/>
    </source>
</evidence>
<dbReference type="Pfam" id="PF00072">
    <property type="entry name" value="Response_reg"/>
    <property type="match status" value="1"/>
</dbReference>
<dbReference type="GO" id="GO:0000160">
    <property type="term" value="P:phosphorelay signal transduction system"/>
    <property type="evidence" value="ECO:0007669"/>
    <property type="project" value="InterPro"/>
</dbReference>
<keyword evidence="7" id="KW-1185">Reference proteome</keyword>
<dbReference type="InterPro" id="IPR051015">
    <property type="entry name" value="EvgA-like"/>
</dbReference>
<dbReference type="SMART" id="SM00421">
    <property type="entry name" value="HTH_LUXR"/>
    <property type="match status" value="1"/>
</dbReference>
<dbReference type="InterPro" id="IPR000792">
    <property type="entry name" value="Tscrpt_reg_LuxR_C"/>
</dbReference>
<proteinExistence type="predicted"/>
<dbReference type="SUPFAM" id="SSF52172">
    <property type="entry name" value="CheY-like"/>
    <property type="match status" value="1"/>
</dbReference>
<evidence type="ECO:0000256" key="3">
    <source>
        <dbReference type="PROSITE-ProRule" id="PRU00169"/>
    </source>
</evidence>
<name>A0A1T5M279_9BACT</name>
<reference evidence="6 7" key="1">
    <citation type="submission" date="2017-02" db="EMBL/GenBank/DDBJ databases">
        <authorList>
            <person name="Peterson S.W."/>
        </authorList>
    </citation>
    <scope>NUCLEOTIDE SEQUENCE [LARGE SCALE GENOMIC DNA]</scope>
    <source>
        <strain evidence="6 7">DSM 25262</strain>
    </source>
</reference>
<dbReference type="InterPro" id="IPR001789">
    <property type="entry name" value="Sig_transdc_resp-reg_receiver"/>
</dbReference>
<dbReference type="AlphaFoldDB" id="A0A1T5M279"/>
<evidence type="ECO:0000313" key="7">
    <source>
        <dbReference type="Proteomes" id="UP000190961"/>
    </source>
</evidence>
<dbReference type="InterPro" id="IPR058245">
    <property type="entry name" value="NreC/VraR/RcsB-like_REC"/>
</dbReference>
<dbReference type="PANTHER" id="PTHR45566">
    <property type="entry name" value="HTH-TYPE TRANSCRIPTIONAL REGULATOR YHJB-RELATED"/>
    <property type="match status" value="1"/>
</dbReference>
<protein>
    <submittedName>
        <fullName evidence="6">Two component transcriptional regulator, LuxR family</fullName>
    </submittedName>
</protein>
<dbReference type="EMBL" id="FUZU01000003">
    <property type="protein sequence ID" value="SKC82306.1"/>
    <property type="molecule type" value="Genomic_DNA"/>
</dbReference>
<dbReference type="CDD" id="cd06170">
    <property type="entry name" value="LuxR_C_like"/>
    <property type="match status" value="1"/>
</dbReference>
<dbReference type="SUPFAM" id="SSF46894">
    <property type="entry name" value="C-terminal effector domain of the bipartite response regulators"/>
    <property type="match status" value="1"/>
</dbReference>
<organism evidence="6 7">
    <name type="scientific">Ohtaekwangia koreensis</name>
    <dbReference type="NCBI Taxonomy" id="688867"/>
    <lineage>
        <taxon>Bacteria</taxon>
        <taxon>Pseudomonadati</taxon>
        <taxon>Bacteroidota</taxon>
        <taxon>Cytophagia</taxon>
        <taxon>Cytophagales</taxon>
        <taxon>Fulvivirgaceae</taxon>
        <taxon>Ohtaekwangia</taxon>
    </lineage>
</organism>
<dbReference type="Proteomes" id="UP000190961">
    <property type="component" value="Unassembled WGS sequence"/>
</dbReference>
<dbReference type="CDD" id="cd17535">
    <property type="entry name" value="REC_NarL-like"/>
    <property type="match status" value="1"/>
</dbReference>
<dbReference type="GO" id="GO:0003677">
    <property type="term" value="F:DNA binding"/>
    <property type="evidence" value="ECO:0007669"/>
    <property type="project" value="UniProtKB-KW"/>
</dbReference>
<accession>A0A1T5M279</accession>
<evidence type="ECO:0000313" key="6">
    <source>
        <dbReference type="EMBL" id="SKC82306.1"/>
    </source>
</evidence>
<dbReference type="GO" id="GO:0006355">
    <property type="term" value="P:regulation of DNA-templated transcription"/>
    <property type="evidence" value="ECO:0007669"/>
    <property type="project" value="InterPro"/>
</dbReference>
<feature type="domain" description="Response regulatory" evidence="5">
    <location>
        <begin position="3"/>
        <end position="119"/>
    </location>
</feature>
<feature type="modified residue" description="4-aspartylphosphate" evidence="3">
    <location>
        <position position="54"/>
    </location>
</feature>
<dbReference type="SMART" id="SM00448">
    <property type="entry name" value="REC"/>
    <property type="match status" value="1"/>
</dbReference>
<dbReference type="Pfam" id="PF00196">
    <property type="entry name" value="GerE"/>
    <property type="match status" value="1"/>
</dbReference>
<dbReference type="PROSITE" id="PS50043">
    <property type="entry name" value="HTH_LUXR_2"/>
    <property type="match status" value="1"/>
</dbReference>
<keyword evidence="2" id="KW-0238">DNA-binding</keyword>
<dbReference type="RefSeq" id="WP_079688694.1">
    <property type="nucleotide sequence ID" value="NZ_FUZU01000003.1"/>
</dbReference>
<dbReference type="InterPro" id="IPR011006">
    <property type="entry name" value="CheY-like_superfamily"/>
</dbReference>
<evidence type="ECO:0000256" key="1">
    <source>
        <dbReference type="ARBA" id="ARBA00022553"/>
    </source>
</evidence>
<dbReference type="PANTHER" id="PTHR45566:SF2">
    <property type="entry name" value="NARL SUBFAMILY"/>
    <property type="match status" value="1"/>
</dbReference>
<sequence>MVKIAVLDDHALFRIGLMTLLKEEPRFEITGEYKSFNAIKPYVSTLDAHLVLVDISLNKQAGFDVASYIKVHNPNIRIIILTLLKEECHIMNAMEADIDGYIHKDSEPEEILSGINRVLEGEKFYSLEISNLLITNLHKRNFRGLPFLTTKEKQIIRYLMEGNSSKEIAAMLDVSPRTIDTHRANILGKFNLKNTTELVTKIAEQKIRIS</sequence>
<dbReference type="Gene3D" id="3.40.50.2300">
    <property type="match status" value="1"/>
</dbReference>
<gene>
    <name evidence="6" type="ORF">SAMN05660236_4141</name>
</gene>
<dbReference type="OrthoDB" id="9797341at2"/>
<dbReference type="STRING" id="688867.SAMN05660236_4141"/>
<dbReference type="PRINTS" id="PR00038">
    <property type="entry name" value="HTHLUXR"/>
</dbReference>